<accession>A0A9N9BTJ0</accession>
<dbReference type="EMBL" id="CAJVPJ010001089">
    <property type="protein sequence ID" value="CAG8574823.1"/>
    <property type="molecule type" value="Genomic_DNA"/>
</dbReference>
<feature type="non-terminal residue" evidence="2">
    <location>
        <position position="66"/>
    </location>
</feature>
<feature type="region of interest" description="Disordered" evidence="1">
    <location>
        <begin position="42"/>
        <end position="66"/>
    </location>
</feature>
<proteinExistence type="predicted"/>
<protein>
    <submittedName>
        <fullName evidence="2">4153_t:CDS:1</fullName>
    </submittedName>
</protein>
<evidence type="ECO:0000313" key="2">
    <source>
        <dbReference type="EMBL" id="CAG8574823.1"/>
    </source>
</evidence>
<gene>
    <name evidence="2" type="ORF">POCULU_LOCUS6181</name>
</gene>
<dbReference type="OrthoDB" id="10565641at2759"/>
<comment type="caution">
    <text evidence="2">The sequence shown here is derived from an EMBL/GenBank/DDBJ whole genome shotgun (WGS) entry which is preliminary data.</text>
</comment>
<keyword evidence="3" id="KW-1185">Reference proteome</keyword>
<name>A0A9N9BTJ0_9GLOM</name>
<dbReference type="AlphaFoldDB" id="A0A9N9BTJ0"/>
<evidence type="ECO:0000313" key="3">
    <source>
        <dbReference type="Proteomes" id="UP000789572"/>
    </source>
</evidence>
<sequence length="66" mass="7277">MHLRPISIWMKLTPRSSNTNDATKTVALNSELPIVDPILQHLESGKPPTSQQTNAPCTAEITKPTR</sequence>
<reference evidence="2" key="1">
    <citation type="submission" date="2021-06" db="EMBL/GenBank/DDBJ databases">
        <authorList>
            <person name="Kallberg Y."/>
            <person name="Tangrot J."/>
            <person name="Rosling A."/>
        </authorList>
    </citation>
    <scope>NUCLEOTIDE SEQUENCE</scope>
    <source>
        <strain evidence="2">IA702</strain>
    </source>
</reference>
<feature type="compositionally biased region" description="Polar residues" evidence="1">
    <location>
        <begin position="47"/>
        <end position="56"/>
    </location>
</feature>
<evidence type="ECO:0000256" key="1">
    <source>
        <dbReference type="SAM" id="MobiDB-lite"/>
    </source>
</evidence>
<dbReference type="Proteomes" id="UP000789572">
    <property type="component" value="Unassembled WGS sequence"/>
</dbReference>
<organism evidence="2 3">
    <name type="scientific">Paraglomus occultum</name>
    <dbReference type="NCBI Taxonomy" id="144539"/>
    <lineage>
        <taxon>Eukaryota</taxon>
        <taxon>Fungi</taxon>
        <taxon>Fungi incertae sedis</taxon>
        <taxon>Mucoromycota</taxon>
        <taxon>Glomeromycotina</taxon>
        <taxon>Glomeromycetes</taxon>
        <taxon>Paraglomerales</taxon>
        <taxon>Paraglomeraceae</taxon>
        <taxon>Paraglomus</taxon>
    </lineage>
</organism>